<sequence length="101" mass="10765">MANHRPAADVAVELLHDAPCGIAITDPDGDLTYVNATLARWTGRADLPAAGGTLPELLTTPGRIYYETHIAPMMRLQGHVREISCMLEVTDGSTLPVLLSG</sequence>
<evidence type="ECO:0000259" key="1">
    <source>
        <dbReference type="Pfam" id="PF00989"/>
    </source>
</evidence>
<dbReference type="RefSeq" id="WP_007256366.1">
    <property type="nucleotide sequence ID" value="NZ_CH724108.1"/>
</dbReference>
<dbReference type="Proteomes" id="UP000003635">
    <property type="component" value="Unassembled WGS sequence"/>
</dbReference>
<dbReference type="OrthoDB" id="9816309at2"/>
<dbReference type="AlphaFoldDB" id="Q2CB27"/>
<dbReference type="InterPro" id="IPR013767">
    <property type="entry name" value="PAS_fold"/>
</dbReference>
<dbReference type="SUPFAM" id="SSF55785">
    <property type="entry name" value="PYP-like sensor domain (PAS domain)"/>
    <property type="match status" value="1"/>
</dbReference>
<accession>Q2CB27</accession>
<dbReference type="InterPro" id="IPR000014">
    <property type="entry name" value="PAS"/>
</dbReference>
<feature type="domain" description="PAS fold" evidence="1">
    <location>
        <begin position="13"/>
        <end position="99"/>
    </location>
</feature>
<proteinExistence type="predicted"/>
<dbReference type="GO" id="GO:0006355">
    <property type="term" value="P:regulation of DNA-templated transcription"/>
    <property type="evidence" value="ECO:0007669"/>
    <property type="project" value="InterPro"/>
</dbReference>
<dbReference type="Pfam" id="PF00989">
    <property type="entry name" value="PAS"/>
    <property type="match status" value="1"/>
</dbReference>
<protein>
    <submittedName>
        <fullName evidence="2">Putative regulatory protein</fullName>
    </submittedName>
</protein>
<dbReference type="CDD" id="cd00130">
    <property type="entry name" value="PAS"/>
    <property type="match status" value="1"/>
</dbReference>
<dbReference type="Gene3D" id="3.30.450.20">
    <property type="entry name" value="PAS domain"/>
    <property type="match status" value="1"/>
</dbReference>
<name>Q2CB27_OCEGH</name>
<evidence type="ECO:0000313" key="3">
    <source>
        <dbReference type="Proteomes" id="UP000003635"/>
    </source>
</evidence>
<gene>
    <name evidence="2" type="ORF">OG2516_14251</name>
</gene>
<reference evidence="2 3" key="1">
    <citation type="journal article" date="2010" name="J. Bacteriol.">
        <title>Genome sequences of Oceanicola granulosus HTCC2516(T) and Oceanicola batsensis HTCC2597(TDelta).</title>
        <authorList>
            <person name="Thrash J.C."/>
            <person name="Cho J.C."/>
            <person name="Vergin K.L."/>
            <person name="Giovannoni S.J."/>
        </authorList>
    </citation>
    <scope>NUCLEOTIDE SEQUENCE [LARGE SCALE GENOMIC DNA]</scope>
    <source>
        <strain evidence="3">ATCC BAA-861 / DSM 15982 / KCTC 12143 / HTCC2516</strain>
    </source>
</reference>
<dbReference type="InterPro" id="IPR035965">
    <property type="entry name" value="PAS-like_dom_sf"/>
</dbReference>
<evidence type="ECO:0000313" key="2">
    <source>
        <dbReference type="EMBL" id="EAR49903.1"/>
    </source>
</evidence>
<dbReference type="HOGENOM" id="CLU_2297610_0_0_5"/>
<organism evidence="2 3">
    <name type="scientific">Oceanicola granulosus (strain ATCC BAA-861 / DSM 15982 / KCTC 12143 / HTCC2516)</name>
    <dbReference type="NCBI Taxonomy" id="314256"/>
    <lineage>
        <taxon>Bacteria</taxon>
        <taxon>Pseudomonadati</taxon>
        <taxon>Pseudomonadota</taxon>
        <taxon>Alphaproteobacteria</taxon>
        <taxon>Rhodobacterales</taxon>
        <taxon>Roseobacteraceae</taxon>
        <taxon>Oceanicola</taxon>
    </lineage>
</organism>
<dbReference type="eggNOG" id="COG3920">
    <property type="taxonomic scope" value="Bacteria"/>
</dbReference>
<feature type="non-terminal residue" evidence="2">
    <location>
        <position position="101"/>
    </location>
</feature>
<comment type="caution">
    <text evidence="2">The sequence shown here is derived from an EMBL/GenBank/DDBJ whole genome shotgun (WGS) entry which is preliminary data.</text>
</comment>
<dbReference type="EMBL" id="AAOT01000043">
    <property type="protein sequence ID" value="EAR49903.1"/>
    <property type="molecule type" value="Genomic_DNA"/>
</dbReference>
<dbReference type="STRING" id="314256.OG2516_14251"/>
<keyword evidence="3" id="KW-1185">Reference proteome</keyword>